<dbReference type="Proteomes" id="UP001629214">
    <property type="component" value="Unassembled WGS sequence"/>
</dbReference>
<dbReference type="InterPro" id="IPR016865">
    <property type="entry name" value="RclC"/>
</dbReference>
<proteinExistence type="predicted"/>
<keyword evidence="1" id="KW-0812">Transmembrane</keyword>
<dbReference type="Pfam" id="PF04224">
    <property type="entry name" value="DUF417"/>
    <property type="match status" value="1"/>
</dbReference>
<feature type="transmembrane region" description="Helical" evidence="1">
    <location>
        <begin position="89"/>
        <end position="109"/>
    </location>
</feature>
<dbReference type="InterPro" id="IPR007339">
    <property type="entry name" value="RclC-like"/>
</dbReference>
<feature type="transmembrane region" description="Helical" evidence="1">
    <location>
        <begin position="129"/>
        <end position="148"/>
    </location>
</feature>
<evidence type="ECO:0000313" key="2">
    <source>
        <dbReference type="EMBL" id="MFL9878170.1"/>
    </source>
</evidence>
<sequence>MHPSLSLAQRLQQRGQDIAVFGVLIVFFWIGVMKFFEFEALALVPLITESPFMSWGYIVFSVQGFSNLIGVVELAAVLLIVLGWYWPKAGLAGSSILIGSLLVTLSFMVSSEVVRLEYGIPVLQKGGGFLLKDLTLLGVSICLFGRFLEKTCGCTPKPHA</sequence>
<keyword evidence="1" id="KW-0472">Membrane</keyword>
<evidence type="ECO:0000313" key="3">
    <source>
        <dbReference type="Proteomes" id="UP001629214"/>
    </source>
</evidence>
<feature type="transmembrane region" description="Helical" evidence="1">
    <location>
        <begin position="56"/>
        <end position="82"/>
    </location>
</feature>
<name>A0ABW8Z5P7_9BURK</name>
<dbReference type="PIRSF" id="PIRSF028065">
    <property type="entry name" value="UCP028065"/>
    <property type="match status" value="1"/>
</dbReference>
<dbReference type="PANTHER" id="PTHR40106">
    <property type="entry name" value="INNER MEMBRANE PROTEIN RCLC"/>
    <property type="match status" value="1"/>
</dbReference>
<keyword evidence="3" id="KW-1185">Reference proteome</keyword>
<protein>
    <submittedName>
        <fullName evidence="2">DUF417 family protein</fullName>
    </submittedName>
</protein>
<keyword evidence="1" id="KW-1133">Transmembrane helix</keyword>
<dbReference type="EMBL" id="JAQQFR010000004">
    <property type="protein sequence ID" value="MFL9878170.1"/>
    <property type="molecule type" value="Genomic_DNA"/>
</dbReference>
<evidence type="ECO:0000256" key="1">
    <source>
        <dbReference type="SAM" id="Phobius"/>
    </source>
</evidence>
<organism evidence="2 3">
    <name type="scientific">Herbaspirillum rhizosphaerae</name>
    <dbReference type="NCBI Taxonomy" id="346179"/>
    <lineage>
        <taxon>Bacteria</taxon>
        <taxon>Pseudomonadati</taxon>
        <taxon>Pseudomonadota</taxon>
        <taxon>Betaproteobacteria</taxon>
        <taxon>Burkholderiales</taxon>
        <taxon>Oxalobacteraceae</taxon>
        <taxon>Herbaspirillum</taxon>
    </lineage>
</organism>
<reference evidence="2 3" key="1">
    <citation type="journal article" date="2024" name="Chem. Sci.">
        <title>Discovery of megapolipeptins by genome mining of a Burkholderiales bacteria collection.</title>
        <authorList>
            <person name="Paulo B.S."/>
            <person name="Recchia M.J.J."/>
            <person name="Lee S."/>
            <person name="Fergusson C.H."/>
            <person name="Romanowski S.B."/>
            <person name="Hernandez A."/>
            <person name="Krull N."/>
            <person name="Liu D.Y."/>
            <person name="Cavanagh H."/>
            <person name="Bos A."/>
            <person name="Gray C.A."/>
            <person name="Murphy B.T."/>
            <person name="Linington R.G."/>
            <person name="Eustaquio A.S."/>
        </authorList>
    </citation>
    <scope>NUCLEOTIDE SEQUENCE [LARGE SCALE GENOMIC DNA]</scope>
    <source>
        <strain evidence="2 3">RL21-008-BIB-B</strain>
    </source>
</reference>
<feature type="transmembrane region" description="Helical" evidence="1">
    <location>
        <begin position="18"/>
        <end position="36"/>
    </location>
</feature>
<comment type="caution">
    <text evidence="2">The sequence shown here is derived from an EMBL/GenBank/DDBJ whole genome shotgun (WGS) entry which is preliminary data.</text>
</comment>
<dbReference type="RefSeq" id="WP_408166901.1">
    <property type="nucleotide sequence ID" value="NZ_JAQQFR010000004.1"/>
</dbReference>
<gene>
    <name evidence="2" type="ORF">PQR63_07260</name>
</gene>
<dbReference type="PANTHER" id="PTHR40106:SF1">
    <property type="entry name" value="INNER MEMBRANE PROTEIN RCLC"/>
    <property type="match status" value="1"/>
</dbReference>
<accession>A0ABW8Z5P7</accession>